<feature type="region of interest" description="Disordered" evidence="6">
    <location>
        <begin position="1"/>
        <end position="29"/>
    </location>
</feature>
<dbReference type="GO" id="GO:0070182">
    <property type="term" value="F:DNA polymerase binding"/>
    <property type="evidence" value="ECO:0007669"/>
    <property type="project" value="TreeGrafter"/>
</dbReference>
<dbReference type="InterPro" id="IPR029448">
    <property type="entry name" value="FANCD2"/>
</dbReference>
<feature type="compositionally biased region" description="Low complexity" evidence="6">
    <location>
        <begin position="912"/>
        <end position="931"/>
    </location>
</feature>
<feature type="compositionally biased region" description="Acidic residues" evidence="6">
    <location>
        <begin position="1678"/>
        <end position="1693"/>
    </location>
</feature>
<feature type="region of interest" description="Disordered" evidence="6">
    <location>
        <begin position="1537"/>
        <end position="1853"/>
    </location>
</feature>
<dbReference type="GO" id="GO:0005634">
    <property type="term" value="C:nucleus"/>
    <property type="evidence" value="ECO:0007669"/>
    <property type="project" value="UniProtKB-SubCell"/>
</dbReference>
<dbReference type="GO" id="GO:0000793">
    <property type="term" value="C:condensed chromosome"/>
    <property type="evidence" value="ECO:0007669"/>
    <property type="project" value="TreeGrafter"/>
</dbReference>
<feature type="compositionally biased region" description="Basic residues" evidence="6">
    <location>
        <begin position="1565"/>
        <end position="1574"/>
    </location>
</feature>
<organism evidence="7 8">
    <name type="scientific">Caulochytrium protostelioides</name>
    <dbReference type="NCBI Taxonomy" id="1555241"/>
    <lineage>
        <taxon>Eukaryota</taxon>
        <taxon>Fungi</taxon>
        <taxon>Fungi incertae sedis</taxon>
        <taxon>Chytridiomycota</taxon>
        <taxon>Chytridiomycota incertae sedis</taxon>
        <taxon>Chytridiomycetes</taxon>
        <taxon>Caulochytriales</taxon>
        <taxon>Caulochytriaceae</taxon>
        <taxon>Caulochytrium</taxon>
    </lineage>
</organism>
<dbReference type="PANTHER" id="PTHR32086:SF0">
    <property type="entry name" value="FANCONI ANEMIA GROUP D2 PROTEIN"/>
    <property type="match status" value="1"/>
</dbReference>
<evidence type="ECO:0000256" key="5">
    <source>
        <dbReference type="ARBA" id="ARBA00093456"/>
    </source>
</evidence>
<keyword evidence="3" id="KW-0832">Ubl conjugation</keyword>
<dbReference type="GO" id="GO:0036297">
    <property type="term" value="P:interstrand cross-link repair"/>
    <property type="evidence" value="ECO:0007669"/>
    <property type="project" value="TreeGrafter"/>
</dbReference>
<feature type="region of interest" description="Disordered" evidence="6">
    <location>
        <begin position="1497"/>
        <end position="1524"/>
    </location>
</feature>
<keyword evidence="8" id="KW-1185">Reference proteome</keyword>
<feature type="compositionally biased region" description="Acidic residues" evidence="6">
    <location>
        <begin position="1774"/>
        <end position="1786"/>
    </location>
</feature>
<feature type="region of interest" description="Disordered" evidence="6">
    <location>
        <begin position="1466"/>
        <end position="1485"/>
    </location>
</feature>
<dbReference type="EMBL" id="ML014211">
    <property type="protein sequence ID" value="RKP00536.1"/>
    <property type="molecule type" value="Genomic_DNA"/>
</dbReference>
<dbReference type="STRING" id="1555241.A0A4P9X5V3"/>
<proteinExistence type="inferred from homology"/>
<feature type="region of interest" description="Disordered" evidence="6">
    <location>
        <begin position="912"/>
        <end position="936"/>
    </location>
</feature>
<feature type="compositionally biased region" description="Acidic residues" evidence="6">
    <location>
        <begin position="1816"/>
        <end position="1853"/>
    </location>
</feature>
<dbReference type="Pfam" id="PF14631">
    <property type="entry name" value="FancD2"/>
    <property type="match status" value="1"/>
</dbReference>
<name>A0A4P9X5V3_9FUNG</name>
<feature type="compositionally biased region" description="Basic residues" evidence="6">
    <location>
        <begin position="1749"/>
        <end position="1765"/>
    </location>
</feature>
<comment type="similarity">
    <text evidence="5">Belongs to the Fanconi anemia protein FANCD2 family.</text>
</comment>
<protein>
    <submittedName>
        <fullName evidence="7">Uncharacterized protein</fullName>
    </submittedName>
</protein>
<feature type="compositionally biased region" description="Polar residues" evidence="6">
    <location>
        <begin position="1803"/>
        <end position="1815"/>
    </location>
</feature>
<evidence type="ECO:0000256" key="6">
    <source>
        <dbReference type="SAM" id="MobiDB-lite"/>
    </source>
</evidence>
<evidence type="ECO:0000256" key="4">
    <source>
        <dbReference type="ARBA" id="ARBA00023242"/>
    </source>
</evidence>
<feature type="compositionally biased region" description="Low complexity" evidence="6">
    <location>
        <begin position="1718"/>
        <end position="1748"/>
    </location>
</feature>
<dbReference type="GO" id="GO:0031573">
    <property type="term" value="P:mitotic intra-S DNA damage checkpoint signaling"/>
    <property type="evidence" value="ECO:0007669"/>
    <property type="project" value="TreeGrafter"/>
</dbReference>
<feature type="region of interest" description="Disordered" evidence="6">
    <location>
        <begin position="63"/>
        <end position="82"/>
    </location>
</feature>
<gene>
    <name evidence="7" type="ORF">CXG81DRAFT_26765</name>
</gene>
<evidence type="ECO:0000313" key="8">
    <source>
        <dbReference type="Proteomes" id="UP000274922"/>
    </source>
</evidence>
<dbReference type="Proteomes" id="UP000274922">
    <property type="component" value="Unassembled WGS sequence"/>
</dbReference>
<feature type="region of interest" description="Disordered" evidence="6">
    <location>
        <begin position="1016"/>
        <end position="1048"/>
    </location>
</feature>
<dbReference type="PANTHER" id="PTHR32086">
    <property type="entry name" value="FANCONI ANEMIA GROUP D2 PROTEIN"/>
    <property type="match status" value="1"/>
</dbReference>
<feature type="compositionally biased region" description="Basic and acidic residues" evidence="6">
    <location>
        <begin position="1"/>
        <end position="20"/>
    </location>
</feature>
<accession>A0A4P9X5V3</accession>
<dbReference type="OrthoDB" id="27031at2759"/>
<dbReference type="GO" id="GO:1990918">
    <property type="term" value="P:double-strand break repair involved in meiotic recombination"/>
    <property type="evidence" value="ECO:0007669"/>
    <property type="project" value="TreeGrafter"/>
</dbReference>
<comment type="subcellular location">
    <subcellularLocation>
        <location evidence="1">Nucleus</location>
    </subcellularLocation>
</comment>
<feature type="compositionally biased region" description="Basic and acidic residues" evidence="6">
    <location>
        <begin position="1697"/>
        <end position="1709"/>
    </location>
</feature>
<reference evidence="8" key="1">
    <citation type="journal article" date="2018" name="Nat. Microbiol.">
        <title>Leveraging single-cell genomics to expand the fungal tree of life.</title>
        <authorList>
            <person name="Ahrendt S.R."/>
            <person name="Quandt C.A."/>
            <person name="Ciobanu D."/>
            <person name="Clum A."/>
            <person name="Salamov A."/>
            <person name="Andreopoulos B."/>
            <person name="Cheng J.F."/>
            <person name="Woyke T."/>
            <person name="Pelin A."/>
            <person name="Henrissat B."/>
            <person name="Reynolds N.K."/>
            <person name="Benny G.L."/>
            <person name="Smith M.E."/>
            <person name="James T.Y."/>
            <person name="Grigoriev I.V."/>
        </authorList>
    </citation>
    <scope>NUCLEOTIDE SEQUENCE [LARGE SCALE GENOMIC DNA]</scope>
    <source>
        <strain evidence="8">ATCC 52028</strain>
    </source>
</reference>
<feature type="compositionally biased region" description="Low complexity" evidence="6">
    <location>
        <begin position="1016"/>
        <end position="1044"/>
    </location>
</feature>
<sequence>MPQHDPSDARGDGGDGRDGSRSNGSGGAAASDTWAEVIAGAMCGQNVFSRCLMQSGLAASAAADGDRENDADADPDAYAGGGGRRRAQLEKLRCVVETQCATEHGAAQFVRDFEDFTFEDKPFRMALAPCVSHASAAGAYAFISVYKVLLRVAAIQTRLISYVLERVPEYLEEQPSQRSRAMGVGGHGDAALVDDIPRLILRQFTWQEALIEPAHFVHKALELLDVAPEGYQREIILSLPKMLDDGFHKNVIASLQDLLQRRPRLLPSILTTMGELQISEETLELLQSTLAPRMRSADIADVPAILTFLLETASPEQAVPMITAVREHLDLTEPSLSASHLASASAAASLLSTIGLIHDTLRLCLSMKTPLAIEWLKQMAAAPPVRSLDWLVMLILLETMPQRVYPVVFHVAKTASAPAATAAFTLLVERQPQLVQRHFPRYLAMVQDMILKADTTPRVMATVTAMLLSAFRHLDLHEQQEIMALLVQNMAPQPPRHGAMILDAMAQLADAMPAAFARFALFVRSLLDNAPAMHPDNARTLHQLLAMIARHGYDGDDDGHLGVQVMYVRKQLMQLSIEHIEQGIMNGLALVGAFAAVDPGRRDPSVAVTADTFADLIQRDRWLDQARQVFDHLLNAAQRRGVALLILIRETYLMIPQLHRAFVYYIAEQLPNPLMDHHFIDDAAVLTAPDALACLDVPPGNELGGFHLRDALSPSQDAPVISILPTVLRYHAPRASTGERDEEDPLAAVARHRSFADLLAPTFALWQACFSHLDGSLRQIDAILQYGVVLYPPDLVTPARFMDLSVDAQDAVCTSLFAHMNWLRVCLNVYTAAATAATAASGPTAVTAAVLAPEIRADLAARLQTLCAQTCVLQRLMPLTAWRPFAHLEAAQTEQTRLAQLLGVKTAAGAGAAAGRGSSSRAPRSAGQRRATAGGSRWHHVATSVVPLSLTTLVLMPAVGTDDLTPDMWEALQFLLDSVAQTCATRLAASARHAAAASPPPTVGAGAAASPRLSAAASATAPASPLPSSLGGPSARSRGPASAAVRRDTPTGSWYTWMAADEDATTVVERLCPHLPAFIACLDQLLPSLPAGSACEATPRFRVVRDLLQIVTSVMTWGGWHDAAQASLQLAWTRPWAEATADSASPPRRTRDPAADDADAVAAALPPLRRNAMQYVAHLVEETRDPSLAAALVAILQAWLRLAASPDTSEKLCVSRAAGRVLARDSAGDGDPTPDVTLTPVQLRDLLQLHIGLHPNPVALVHTYLTTALRPFAERGDASASRYLTPATFPVFYRVCFEQLVASVVRLRQHAAALDAFEADAGDIAVTQGHTHPVLKCIRYQTATYYELVKLICHQPSSDLAFLSLSYGIKFLRGAIQQMLPLIAEYLLQFPSSIGRRFTPLQKGARLLLALCEERQFVKLPRIRRLIPLLRSQYGVFVGHVKDMLHQLGQSRAVSIRPLRHRNLRGEHVDSQLDPDSDTAPSPDEVAAHADMDADADADADVAEAPAPARSKRKRSRRPAADAGAADVIAAARPMADGAVQTDTDDPSAEPSRKKVTAAAGAAAARRRARKGKAPLRAIDDAAAVRVSPSPPKPSVAAMLREPSADVDDEDENEPDTAHGGEPTVIDLALSEDDDGEAAPEAAADVAPARRRPSLRRPRTPAAASRTRSRYIISQTGSDDDSAQEAHEADEDLLGGRQHEGDDDGHSDPAMDDEDAGTTDLASDLLAASARQAPSARRGVAVAASSASSKRRSRGASRRAPRGVHRFLDTIADASEDDDDDDDETRMDETPGSLNDFIVNDSDAGTESGDGSTVQDVDDIGDASDDDADDADDDDHDHDDDDDDDDDESIMAG</sequence>
<dbReference type="GO" id="GO:0007129">
    <property type="term" value="P:homologous chromosome pairing at meiosis"/>
    <property type="evidence" value="ECO:0007669"/>
    <property type="project" value="TreeGrafter"/>
</dbReference>
<evidence type="ECO:0000313" key="7">
    <source>
        <dbReference type="EMBL" id="RKP00536.1"/>
    </source>
</evidence>
<evidence type="ECO:0000256" key="3">
    <source>
        <dbReference type="ARBA" id="ARBA00022843"/>
    </source>
</evidence>
<keyword evidence="2" id="KW-1017">Isopeptide bond</keyword>
<keyword evidence="4" id="KW-0539">Nucleus</keyword>
<evidence type="ECO:0000256" key="1">
    <source>
        <dbReference type="ARBA" id="ARBA00004123"/>
    </source>
</evidence>
<evidence type="ECO:0000256" key="2">
    <source>
        <dbReference type="ARBA" id="ARBA00022499"/>
    </source>
</evidence>
<feature type="compositionally biased region" description="Acidic residues" evidence="6">
    <location>
        <begin position="1605"/>
        <end position="1615"/>
    </location>
</feature>
<feature type="compositionally biased region" description="Basic residues" evidence="6">
    <location>
        <begin position="1649"/>
        <end position="1659"/>
    </location>
</feature>